<dbReference type="AlphaFoldDB" id="A0A5C6YNB1"/>
<dbReference type="Gene3D" id="3.80.10.10">
    <property type="entry name" value="Ribonuclease Inhibitor"/>
    <property type="match status" value="1"/>
</dbReference>
<proteinExistence type="predicted"/>
<dbReference type="SUPFAM" id="SSF52047">
    <property type="entry name" value="RNI-like"/>
    <property type="match status" value="1"/>
</dbReference>
<accession>A0A5C6YNB1</accession>
<gene>
    <name evidence="1" type="ORF">ESV24_11545</name>
</gene>
<dbReference type="InterPro" id="IPR032675">
    <property type="entry name" value="LRR_dom_sf"/>
</dbReference>
<reference evidence="1 2" key="1">
    <citation type="submission" date="2019-08" db="EMBL/GenBank/DDBJ databases">
        <title>Genome of Aequorivita lipolytica Y10-2 (type strain).</title>
        <authorList>
            <person name="Bowman J.P."/>
        </authorList>
    </citation>
    <scope>NUCLEOTIDE SEQUENCE [LARGE SCALE GENOMIC DNA]</scope>
    <source>
        <strain evidence="1 2">Y10-2</strain>
    </source>
</reference>
<dbReference type="Proteomes" id="UP000321945">
    <property type="component" value="Unassembled WGS sequence"/>
</dbReference>
<dbReference type="RefSeq" id="WP_111816669.1">
    <property type="nucleotide sequence ID" value="NZ_CBCRZQ010000009.1"/>
</dbReference>
<dbReference type="OrthoDB" id="758726at2"/>
<sequence length="174" mass="20420">MKLSKEEKKFWQRHFRIDTLENIPTEMVGLTSIDTTDDDEYLFYLTQRVKVIPEIYLKGTLVTDEGVAHLSKIQELKELTLRDHKKVTKASIPYFNQMKNLERLNITLTKITLSDLCESLNNQSLKEVFLSSEENEKNIEEKAFIIKERLLNCNIYLDCCYTTDSFGNIEKPIF</sequence>
<dbReference type="EMBL" id="VORU01000010">
    <property type="protein sequence ID" value="TXD68539.1"/>
    <property type="molecule type" value="Genomic_DNA"/>
</dbReference>
<name>A0A5C6YNB1_9FLAO</name>
<keyword evidence="2" id="KW-1185">Reference proteome</keyword>
<evidence type="ECO:0000313" key="1">
    <source>
        <dbReference type="EMBL" id="TXD68539.1"/>
    </source>
</evidence>
<evidence type="ECO:0000313" key="2">
    <source>
        <dbReference type="Proteomes" id="UP000321945"/>
    </source>
</evidence>
<comment type="caution">
    <text evidence="1">The sequence shown here is derived from an EMBL/GenBank/DDBJ whole genome shotgun (WGS) entry which is preliminary data.</text>
</comment>
<evidence type="ECO:0008006" key="3">
    <source>
        <dbReference type="Google" id="ProtNLM"/>
    </source>
</evidence>
<protein>
    <recommendedName>
        <fullName evidence="3">Leucine-rich repeat domain-containing protein</fullName>
    </recommendedName>
</protein>
<organism evidence="1 2">
    <name type="scientific">Aequorivita lipolytica</name>
    <dbReference type="NCBI Taxonomy" id="153267"/>
    <lineage>
        <taxon>Bacteria</taxon>
        <taxon>Pseudomonadati</taxon>
        <taxon>Bacteroidota</taxon>
        <taxon>Flavobacteriia</taxon>
        <taxon>Flavobacteriales</taxon>
        <taxon>Flavobacteriaceae</taxon>
        <taxon>Aequorivita</taxon>
    </lineage>
</organism>